<accession>B6HKX0</accession>
<organism evidence="2 3">
    <name type="scientific">Penicillium rubens (strain ATCC 28089 / DSM 1075 / NRRL 1951 / Wisconsin 54-1255)</name>
    <name type="common">Penicillium chrysogenum</name>
    <dbReference type="NCBI Taxonomy" id="500485"/>
    <lineage>
        <taxon>Eukaryota</taxon>
        <taxon>Fungi</taxon>
        <taxon>Dikarya</taxon>
        <taxon>Ascomycota</taxon>
        <taxon>Pezizomycotina</taxon>
        <taxon>Eurotiomycetes</taxon>
        <taxon>Eurotiomycetidae</taxon>
        <taxon>Eurotiales</taxon>
        <taxon>Aspergillaceae</taxon>
        <taxon>Penicillium</taxon>
        <taxon>Penicillium chrysogenum species complex</taxon>
    </lineage>
</organism>
<dbReference type="HOGENOM" id="CLU_1982317_0_0_1"/>
<feature type="compositionally biased region" description="Polar residues" evidence="1">
    <location>
        <begin position="1"/>
        <end position="11"/>
    </location>
</feature>
<gene>
    <name evidence="2" type="ORF">Pc21g11990</name>
    <name evidence="2" type="ORF">PCH_Pc21g11990</name>
</gene>
<evidence type="ECO:0000313" key="3">
    <source>
        <dbReference type="Proteomes" id="UP000000724"/>
    </source>
</evidence>
<keyword evidence="3" id="KW-1185">Reference proteome</keyword>
<proteinExistence type="predicted"/>
<reference evidence="2 3" key="1">
    <citation type="journal article" date="2008" name="Nat. Biotechnol.">
        <title>Genome sequencing and analysis of the filamentous fungus Penicillium chrysogenum.</title>
        <authorList>
            <person name="van den Berg M.A."/>
            <person name="Albang R."/>
            <person name="Albermann K."/>
            <person name="Badger J.H."/>
            <person name="Daran J.-M."/>
            <person name="Driessen A.J.M."/>
            <person name="Garcia-Estrada C."/>
            <person name="Fedorova N.D."/>
            <person name="Harris D.M."/>
            <person name="Heijne W.H.M."/>
            <person name="Joardar V.S."/>
            <person name="Kiel J.A.K.W."/>
            <person name="Kovalchuk A."/>
            <person name="Martin J.F."/>
            <person name="Nierman W.C."/>
            <person name="Nijland J.G."/>
            <person name="Pronk J.T."/>
            <person name="Roubos J.A."/>
            <person name="van der Klei I.J."/>
            <person name="van Peij N.N.M.E."/>
            <person name="Veenhuis M."/>
            <person name="von Doehren H."/>
            <person name="Wagner C."/>
            <person name="Wortman J.R."/>
            <person name="Bovenberg R.A.L."/>
        </authorList>
    </citation>
    <scope>NUCLEOTIDE SEQUENCE [LARGE SCALE GENOMIC DNA]</scope>
    <source>
        <strain evidence="3">ATCC 28089 / DSM 1075 / NRRL 1951 / Wisconsin 54-1255</strain>
    </source>
</reference>
<dbReference type="Proteomes" id="UP000000724">
    <property type="component" value="Contig Pc00c21"/>
</dbReference>
<dbReference type="AlphaFoldDB" id="B6HKX0"/>
<protein>
    <submittedName>
        <fullName evidence="2">Uncharacterized protein</fullName>
    </submittedName>
</protein>
<sequence>MTKLQKQQNPVQIPEGCDLQQPSTQTRPWQGCIRHSGLDHCITASWLRESGESDVLPCATLGEDPSAGLGMQDTWHMVSPVHACDYEGGWGYTGLGFIILDEGRQGRCVKDIIWIGRTRQIRNSTL</sequence>
<feature type="region of interest" description="Disordered" evidence="1">
    <location>
        <begin position="1"/>
        <end position="23"/>
    </location>
</feature>
<evidence type="ECO:0000313" key="2">
    <source>
        <dbReference type="EMBL" id="CAP96096.1"/>
    </source>
</evidence>
<evidence type="ECO:0000256" key="1">
    <source>
        <dbReference type="SAM" id="MobiDB-lite"/>
    </source>
</evidence>
<dbReference type="EMBL" id="AM920436">
    <property type="protein sequence ID" value="CAP96096.1"/>
    <property type="molecule type" value="Genomic_DNA"/>
</dbReference>
<name>B6HKX0_PENRW</name>
<dbReference type="VEuPathDB" id="FungiDB:PCH_Pc21g11990"/>